<accession>A0ABD1U0F3</accession>
<keyword evidence="2" id="KW-1185">Reference proteome</keyword>
<reference evidence="2" key="1">
    <citation type="submission" date="2024-07" db="EMBL/GenBank/DDBJ databases">
        <title>Two chromosome-level genome assemblies of Korean endemic species Abeliophyllum distichum and Forsythia ovata (Oleaceae).</title>
        <authorList>
            <person name="Jang H."/>
        </authorList>
    </citation>
    <scope>NUCLEOTIDE SEQUENCE [LARGE SCALE GENOMIC DNA]</scope>
</reference>
<dbReference type="AlphaFoldDB" id="A0ABD1U0F3"/>
<proteinExistence type="predicted"/>
<organism evidence="1 2">
    <name type="scientific">Abeliophyllum distichum</name>
    <dbReference type="NCBI Taxonomy" id="126358"/>
    <lineage>
        <taxon>Eukaryota</taxon>
        <taxon>Viridiplantae</taxon>
        <taxon>Streptophyta</taxon>
        <taxon>Embryophyta</taxon>
        <taxon>Tracheophyta</taxon>
        <taxon>Spermatophyta</taxon>
        <taxon>Magnoliopsida</taxon>
        <taxon>eudicotyledons</taxon>
        <taxon>Gunneridae</taxon>
        <taxon>Pentapetalae</taxon>
        <taxon>asterids</taxon>
        <taxon>lamiids</taxon>
        <taxon>Lamiales</taxon>
        <taxon>Oleaceae</taxon>
        <taxon>Forsythieae</taxon>
        <taxon>Abeliophyllum</taxon>
    </lineage>
</organism>
<dbReference type="Proteomes" id="UP001604336">
    <property type="component" value="Unassembled WGS sequence"/>
</dbReference>
<comment type="caution">
    <text evidence="1">The sequence shown here is derived from an EMBL/GenBank/DDBJ whole genome shotgun (WGS) entry which is preliminary data.</text>
</comment>
<evidence type="ECO:0000313" key="2">
    <source>
        <dbReference type="Proteomes" id="UP001604336"/>
    </source>
</evidence>
<name>A0ABD1U0F3_9LAMI</name>
<sequence>MASYKGADIRYHFQEFPPVSNGERRRFSNVQERFNFNHSSLRNVIECAFSILKNRQVNRAFQAVDEVVDAAEIDLLDQLEKTTANTFVPGNLNTEWDQLRDHIAQMLR</sequence>
<gene>
    <name evidence="1" type="ORF">Adt_14720</name>
</gene>
<protein>
    <submittedName>
        <fullName evidence="1">Retrotransposon protein</fullName>
    </submittedName>
</protein>
<dbReference type="EMBL" id="JBFOLK010000004">
    <property type="protein sequence ID" value="KAL2518473.1"/>
    <property type="molecule type" value="Genomic_DNA"/>
</dbReference>
<evidence type="ECO:0000313" key="1">
    <source>
        <dbReference type="EMBL" id="KAL2518473.1"/>
    </source>
</evidence>